<feature type="transmembrane region" description="Helical" evidence="5">
    <location>
        <begin position="32"/>
        <end position="55"/>
    </location>
</feature>
<dbReference type="AlphaFoldDB" id="A0A0U5CXA9"/>
<evidence type="ECO:0000313" key="8">
    <source>
        <dbReference type="Proteomes" id="UP000066737"/>
    </source>
</evidence>
<evidence type="ECO:0000313" key="7">
    <source>
        <dbReference type="EMBL" id="CQH53842.1"/>
    </source>
</evidence>
<evidence type="ECO:0000256" key="3">
    <source>
        <dbReference type="ARBA" id="ARBA00022989"/>
    </source>
</evidence>
<comment type="subcellular location">
    <subcellularLocation>
        <location evidence="1">Membrane</location>
        <topology evidence="1">Multi-pass membrane protein</topology>
    </subcellularLocation>
</comment>
<evidence type="ECO:0000256" key="1">
    <source>
        <dbReference type="ARBA" id="ARBA00004141"/>
    </source>
</evidence>
<dbReference type="STRING" id="1407499.HHUB_2012"/>
<feature type="domain" description="EamA" evidence="6">
    <location>
        <begin position="152"/>
        <end position="287"/>
    </location>
</feature>
<feature type="transmembrane region" description="Helical" evidence="5">
    <location>
        <begin position="268"/>
        <end position="286"/>
    </location>
</feature>
<dbReference type="RefSeq" id="WP_238324011.1">
    <property type="nucleotide sequence ID" value="NZ_CEML01000002.1"/>
</dbReference>
<feature type="transmembrane region" description="Helical" evidence="5">
    <location>
        <begin position="94"/>
        <end position="114"/>
    </location>
</feature>
<dbReference type="PANTHER" id="PTHR32322">
    <property type="entry name" value="INNER MEMBRANE TRANSPORTER"/>
    <property type="match status" value="1"/>
</dbReference>
<keyword evidence="4 5" id="KW-0472">Membrane</keyword>
<evidence type="ECO:0000256" key="5">
    <source>
        <dbReference type="SAM" id="Phobius"/>
    </source>
</evidence>
<dbReference type="Pfam" id="PF00892">
    <property type="entry name" value="EamA"/>
    <property type="match status" value="2"/>
</dbReference>
<protein>
    <submittedName>
        <fullName evidence="7">DMT superfamily transport protein</fullName>
    </submittedName>
</protein>
<feature type="transmembrane region" description="Helical" evidence="5">
    <location>
        <begin position="155"/>
        <end position="172"/>
    </location>
</feature>
<proteinExistence type="predicted"/>
<feature type="transmembrane region" description="Helical" evidence="5">
    <location>
        <begin position="214"/>
        <end position="233"/>
    </location>
</feature>
<keyword evidence="8" id="KW-1185">Reference proteome</keyword>
<accession>A0A0U5CXA9</accession>
<name>A0A0U5CXA9_9EURY</name>
<feature type="transmembrane region" description="Helical" evidence="5">
    <location>
        <begin position="245"/>
        <end position="262"/>
    </location>
</feature>
<dbReference type="EMBL" id="LN831302">
    <property type="protein sequence ID" value="CQH53842.1"/>
    <property type="molecule type" value="Genomic_DNA"/>
</dbReference>
<feature type="transmembrane region" description="Helical" evidence="5">
    <location>
        <begin position="67"/>
        <end position="88"/>
    </location>
</feature>
<dbReference type="GO" id="GO:0016020">
    <property type="term" value="C:membrane"/>
    <property type="evidence" value="ECO:0007669"/>
    <property type="project" value="UniProtKB-SubCell"/>
</dbReference>
<organism evidence="7 8">
    <name type="scientific">Halobacterium hubeiense</name>
    <dbReference type="NCBI Taxonomy" id="1407499"/>
    <lineage>
        <taxon>Archaea</taxon>
        <taxon>Methanobacteriati</taxon>
        <taxon>Methanobacteriota</taxon>
        <taxon>Stenosarchaea group</taxon>
        <taxon>Halobacteria</taxon>
        <taxon>Halobacteriales</taxon>
        <taxon>Halobacteriaceae</taxon>
        <taxon>Halobacterium</taxon>
    </lineage>
</organism>
<gene>
    <name evidence="7" type="ORF">HHUB_2012</name>
</gene>
<keyword evidence="2 5" id="KW-0812">Transmembrane</keyword>
<reference evidence="8" key="1">
    <citation type="journal article" date="2016" name="Environ. Microbiol.">
        <title>The complete genome of a viable archaeum isolated from 123-million-year-old rock salt.</title>
        <authorList>
            <person name="Jaakkola S.T."/>
            <person name="Pfeiffer F."/>
            <person name="Ravantti J.J."/>
            <person name="Guo Q."/>
            <person name="Liu Y."/>
            <person name="Chen X."/>
            <person name="Ma H."/>
            <person name="Yang C."/>
            <person name="Oksanen H.M."/>
            <person name="Bamford D.H."/>
        </authorList>
    </citation>
    <scope>NUCLEOTIDE SEQUENCE</scope>
    <source>
        <strain evidence="8">JI20-1</strain>
    </source>
</reference>
<dbReference type="InterPro" id="IPR050638">
    <property type="entry name" value="AA-Vitamin_Transporters"/>
</dbReference>
<feature type="domain" description="EamA" evidence="6">
    <location>
        <begin position="11"/>
        <end position="140"/>
    </location>
</feature>
<dbReference type="KEGG" id="hhb:Hhub_2012"/>
<keyword evidence="3 5" id="KW-1133">Transmembrane helix</keyword>
<feature type="transmembrane region" description="Helical" evidence="5">
    <location>
        <begin position="126"/>
        <end position="143"/>
    </location>
</feature>
<feature type="transmembrane region" description="Helical" evidence="5">
    <location>
        <begin position="184"/>
        <end position="202"/>
    </location>
</feature>
<evidence type="ECO:0000259" key="6">
    <source>
        <dbReference type="Pfam" id="PF00892"/>
    </source>
</evidence>
<dbReference type="InterPro" id="IPR037185">
    <property type="entry name" value="EmrE-like"/>
</dbReference>
<evidence type="ECO:0000256" key="2">
    <source>
        <dbReference type="ARBA" id="ARBA00022692"/>
    </source>
</evidence>
<dbReference type="PANTHER" id="PTHR32322:SF2">
    <property type="entry name" value="EAMA DOMAIN-CONTAINING PROTEIN"/>
    <property type="match status" value="1"/>
</dbReference>
<dbReference type="SUPFAM" id="SSF103481">
    <property type="entry name" value="Multidrug resistance efflux transporter EmrE"/>
    <property type="match status" value="2"/>
</dbReference>
<dbReference type="GeneID" id="26658683"/>
<dbReference type="InterPro" id="IPR000620">
    <property type="entry name" value="EamA_dom"/>
</dbReference>
<evidence type="ECO:0000256" key="4">
    <source>
        <dbReference type="ARBA" id="ARBA00023136"/>
    </source>
</evidence>
<dbReference type="Proteomes" id="UP000066737">
    <property type="component" value="Chromosome I"/>
</dbReference>
<sequence length="302" mass="30350">MNRSRVAALFGVVALAWGGSYVAIDVGLRELPALLFAAYRLETAAVVALPAAYVVCDRFVPRTRREVAAAAVSGATVAALTNAFLFAGQQHATGGVASVLFSTNPVIAAGLAAALAPSERLDRVEVVGLVVGLTGVAVVVRPSPGALAAGTTGKLLLLAGATSLALGSVVVARLDSDLDSLAETAWGLAFGAVLVHAASLLLGEPQSLPASPSLLGAIAYVGVASTALAYPAYFELVGAVGPVRANLVSYAVPVVTAVSSWVLLGRAIGPVTAAGFVVIAAGFVLLNRRALRSLFSARASRA</sequence>